<evidence type="ECO:0000313" key="2">
    <source>
        <dbReference type="Proteomes" id="UP000304880"/>
    </source>
</evidence>
<name>A0A5C4RBK9_9RHOB</name>
<dbReference type="AlphaFoldDB" id="A0A5C4RBK9"/>
<evidence type="ECO:0000313" key="1">
    <source>
        <dbReference type="EMBL" id="TNH41292.1"/>
    </source>
</evidence>
<dbReference type="Proteomes" id="UP000304880">
    <property type="component" value="Unassembled WGS sequence"/>
</dbReference>
<gene>
    <name evidence="1" type="ORF">FHD67_00830</name>
</gene>
<dbReference type="EMBL" id="VDDC01000001">
    <property type="protein sequence ID" value="TNH41292.1"/>
    <property type="molecule type" value="Genomic_DNA"/>
</dbReference>
<organism evidence="1 2">
    <name type="scientific">Paracoccus haeundaensis</name>
    <dbReference type="NCBI Taxonomy" id="225362"/>
    <lineage>
        <taxon>Bacteria</taxon>
        <taxon>Pseudomonadati</taxon>
        <taxon>Pseudomonadota</taxon>
        <taxon>Alphaproteobacteria</taxon>
        <taxon>Rhodobacterales</taxon>
        <taxon>Paracoccaceae</taxon>
        <taxon>Paracoccus</taxon>
    </lineage>
</organism>
<proteinExistence type="predicted"/>
<keyword evidence="2" id="KW-1185">Reference proteome</keyword>
<sequence length="179" mass="19275">MRNAPGTGRGVGQSVDVGKEVAARRVVTLDNDFNGPARPTTFSPPIDNVGRKSAASNEIGAVDSEKPGALAGATGLEFEDWLSWVDNNLQRESKARALAHAIVECDPDDRLEFIELVHEFFSAGFPTVLLGSVMEAAVFWADRASRTERKAYCLACFNRLSASDKAAFLQHVQPPVGDA</sequence>
<protein>
    <submittedName>
        <fullName evidence="1">Uncharacterized protein</fullName>
    </submittedName>
</protein>
<accession>A0A5C4RBK9</accession>
<comment type="caution">
    <text evidence="1">The sequence shown here is derived from an EMBL/GenBank/DDBJ whole genome shotgun (WGS) entry which is preliminary data.</text>
</comment>
<reference evidence="1 2" key="1">
    <citation type="submission" date="2019-06" db="EMBL/GenBank/DDBJ databases">
        <authorList>
            <person name="Li J."/>
        </authorList>
    </citation>
    <scope>NUCLEOTIDE SEQUENCE [LARGE SCALE GENOMIC DNA]</scope>
    <source>
        <strain evidence="1 2">CGMCC 1.8012</strain>
    </source>
</reference>